<feature type="region of interest" description="Disordered" evidence="1">
    <location>
        <begin position="1"/>
        <end position="22"/>
    </location>
</feature>
<dbReference type="AlphaFoldDB" id="A0A918LLH2"/>
<evidence type="ECO:0000313" key="3">
    <source>
        <dbReference type="Proteomes" id="UP000619486"/>
    </source>
</evidence>
<dbReference type="RefSeq" id="WP_229832551.1">
    <property type="nucleotide sequence ID" value="NZ_BMQQ01000001.1"/>
</dbReference>
<evidence type="ECO:0000313" key="2">
    <source>
        <dbReference type="EMBL" id="GGT12376.1"/>
    </source>
</evidence>
<reference evidence="2" key="1">
    <citation type="journal article" date="2014" name="Int. J. Syst. Evol. Microbiol.">
        <title>Complete genome sequence of Corynebacterium casei LMG S-19264T (=DSM 44701T), isolated from a smear-ripened cheese.</title>
        <authorList>
            <consortium name="US DOE Joint Genome Institute (JGI-PGF)"/>
            <person name="Walter F."/>
            <person name="Albersmeier A."/>
            <person name="Kalinowski J."/>
            <person name="Ruckert C."/>
        </authorList>
    </citation>
    <scope>NUCLEOTIDE SEQUENCE</scope>
    <source>
        <strain evidence="2">JCM 3172</strain>
    </source>
</reference>
<dbReference type="SUPFAM" id="SSF51126">
    <property type="entry name" value="Pectin lyase-like"/>
    <property type="match status" value="1"/>
</dbReference>
<dbReference type="InterPro" id="IPR012334">
    <property type="entry name" value="Pectin_lyas_fold"/>
</dbReference>
<accession>A0A918LLH2</accession>
<dbReference type="SMART" id="SM00710">
    <property type="entry name" value="PbH1"/>
    <property type="match status" value="7"/>
</dbReference>
<reference evidence="2" key="2">
    <citation type="submission" date="2020-09" db="EMBL/GenBank/DDBJ databases">
        <authorList>
            <person name="Sun Q."/>
            <person name="Ohkuma M."/>
        </authorList>
    </citation>
    <scope>NUCLEOTIDE SEQUENCE</scope>
    <source>
        <strain evidence="2">JCM 3172</strain>
    </source>
</reference>
<dbReference type="EMBL" id="BMQQ01000001">
    <property type="protein sequence ID" value="GGT12376.1"/>
    <property type="molecule type" value="Genomic_DNA"/>
</dbReference>
<comment type="caution">
    <text evidence="2">The sequence shown here is derived from an EMBL/GenBank/DDBJ whole genome shotgun (WGS) entry which is preliminary data.</text>
</comment>
<dbReference type="Proteomes" id="UP000619486">
    <property type="component" value="Unassembled WGS sequence"/>
</dbReference>
<dbReference type="InterPro" id="IPR006626">
    <property type="entry name" value="PbH1"/>
</dbReference>
<proteinExistence type="predicted"/>
<organism evidence="2 3">
    <name type="scientific">Streptomyces purpureus</name>
    <dbReference type="NCBI Taxonomy" id="1951"/>
    <lineage>
        <taxon>Bacteria</taxon>
        <taxon>Bacillati</taxon>
        <taxon>Actinomycetota</taxon>
        <taxon>Actinomycetes</taxon>
        <taxon>Kitasatosporales</taxon>
        <taxon>Streptomycetaceae</taxon>
        <taxon>Streptomyces</taxon>
    </lineage>
</organism>
<dbReference type="InterPro" id="IPR011050">
    <property type="entry name" value="Pectin_lyase_fold/virulence"/>
</dbReference>
<dbReference type="Gene3D" id="2.160.20.10">
    <property type="entry name" value="Single-stranded right-handed beta-helix, Pectin lyase-like"/>
    <property type="match status" value="1"/>
</dbReference>
<keyword evidence="3" id="KW-1185">Reference proteome</keyword>
<sequence>MRKMNTSYVSVARPSPPPVRRGRATACGVVTLLLICAAGCDLPDPFVPARPNAERGHTYYVSPDGDDENDGLSPARPWRTLAQADTIRFKPGDRLRLKGGARHRGTLTIGAGDAGSAKAPVVIESYGKGRATIAAPGTAGISVHNTAGIEVRGIVLVGDARSYARKDGIRFFSDLPRDRKLDHVVISAVDVSRFRHGVRIGGGRGATGFSNVTVKDAKLHGNKDAGLVTYGPDFEPDDPAYAHEKLKLVRIQAYENPGDPRAGTRNTGSGIVLGSVRGGLVDRSTSHHNGAQSSAVAQEGPEGIWTYDSTEMVIQRSVSYANRTGSRVDGGGFGLDNNVSSSVLQYNLSFDNDGAGYLIYSANGNGAHRDNTVRFNLSDNDSRKLPWYGGIVAYGARVKNLNLYHNTVVTKKNPRRVQQAPALRLEQGLRNVKIRNNIFVTDGAPLIDSEHAYKPTAVRFQGNDYFSTDTWKVKWGPGVYPTLREWRAAAVGQERLGAQPTGTDADPCLESAATPIRSVAGADTMVPGCGEALENAALDLRVLGVDLGSVDYFGERLAPTVAAGAAQPRSAE</sequence>
<name>A0A918LLH2_9ACTN</name>
<evidence type="ECO:0008006" key="4">
    <source>
        <dbReference type="Google" id="ProtNLM"/>
    </source>
</evidence>
<gene>
    <name evidence="2" type="ORF">GCM10014713_00990</name>
</gene>
<evidence type="ECO:0000256" key="1">
    <source>
        <dbReference type="SAM" id="MobiDB-lite"/>
    </source>
</evidence>
<protein>
    <recommendedName>
        <fullName evidence="4">Right handed beta helix domain-containing protein</fullName>
    </recommendedName>
</protein>